<evidence type="ECO:0000256" key="13">
    <source>
        <dbReference type="HAMAP-Rule" id="MF_01810"/>
    </source>
</evidence>
<reference evidence="17 18" key="1">
    <citation type="journal article" date="2018" name="ISME J.">
        <title>A methanotrophic archaeon couples anaerobic oxidation of methane to Fe(III) reduction.</title>
        <authorList>
            <person name="Cai C."/>
            <person name="Leu A.O."/>
            <person name="Xie G.J."/>
            <person name="Guo J."/>
            <person name="Feng Y."/>
            <person name="Zhao J.X."/>
            <person name="Tyson G.W."/>
            <person name="Yuan Z."/>
            <person name="Hu S."/>
        </authorList>
    </citation>
    <scope>NUCLEOTIDE SEQUENCE [LARGE SCALE GENOMIC DNA]</scope>
    <source>
        <strain evidence="17">FeB_12</strain>
    </source>
</reference>
<keyword evidence="5 13" id="KW-1003">Cell membrane</keyword>
<dbReference type="NCBIfam" id="TIGR03593">
    <property type="entry name" value="yidC_nterm"/>
    <property type="match status" value="1"/>
</dbReference>
<dbReference type="InterPro" id="IPR001708">
    <property type="entry name" value="YidC/ALB3/OXA1/COX18"/>
</dbReference>
<feature type="transmembrane region" description="Helical" evidence="13">
    <location>
        <begin position="352"/>
        <end position="369"/>
    </location>
</feature>
<evidence type="ECO:0000256" key="5">
    <source>
        <dbReference type="ARBA" id="ARBA00022475"/>
    </source>
</evidence>
<dbReference type="GO" id="GO:0032977">
    <property type="term" value="F:membrane insertase activity"/>
    <property type="evidence" value="ECO:0007669"/>
    <property type="project" value="InterPro"/>
</dbReference>
<dbReference type="GO" id="GO:0015031">
    <property type="term" value="P:protein transport"/>
    <property type="evidence" value="ECO:0007669"/>
    <property type="project" value="UniProtKB-KW"/>
</dbReference>
<evidence type="ECO:0000259" key="15">
    <source>
        <dbReference type="Pfam" id="PF02096"/>
    </source>
</evidence>
<dbReference type="AlphaFoldDB" id="A0A855WX94"/>
<evidence type="ECO:0000256" key="3">
    <source>
        <dbReference type="ARBA" id="ARBA00015325"/>
    </source>
</evidence>
<comment type="caution">
    <text evidence="17">The sequence shown here is derived from an EMBL/GenBank/DDBJ whole genome shotgun (WGS) entry which is preliminary data.</text>
</comment>
<feature type="transmembrane region" description="Helical" evidence="13">
    <location>
        <begin position="492"/>
        <end position="508"/>
    </location>
</feature>
<dbReference type="Pfam" id="PF14849">
    <property type="entry name" value="YidC_periplas"/>
    <property type="match status" value="1"/>
</dbReference>
<keyword evidence="8 13" id="KW-1133">Transmembrane helix</keyword>
<evidence type="ECO:0000256" key="11">
    <source>
        <dbReference type="ARBA" id="ARBA00033245"/>
    </source>
</evidence>
<evidence type="ECO:0000256" key="10">
    <source>
        <dbReference type="ARBA" id="ARBA00023186"/>
    </source>
</evidence>
<protein>
    <recommendedName>
        <fullName evidence="3 13">Membrane protein insertase YidC</fullName>
    </recommendedName>
    <alternativeName>
        <fullName evidence="12 13">Foldase YidC</fullName>
    </alternativeName>
    <alternativeName>
        <fullName evidence="11 13">Membrane integrase YidC</fullName>
    </alternativeName>
    <alternativeName>
        <fullName evidence="13">Membrane protein YidC</fullName>
    </alternativeName>
</protein>
<dbReference type="PANTHER" id="PTHR12428:SF65">
    <property type="entry name" value="CYTOCHROME C OXIDASE ASSEMBLY PROTEIN COX18, MITOCHONDRIAL"/>
    <property type="match status" value="1"/>
</dbReference>
<dbReference type="Pfam" id="PF02096">
    <property type="entry name" value="60KD_IMP"/>
    <property type="match status" value="1"/>
</dbReference>
<evidence type="ECO:0000313" key="17">
    <source>
        <dbReference type="EMBL" id="PWB69937.1"/>
    </source>
</evidence>
<evidence type="ECO:0000313" key="18">
    <source>
        <dbReference type="Proteomes" id="UP000250918"/>
    </source>
</evidence>
<comment type="similarity">
    <text evidence="2 13">Belongs to the OXA1/ALB3/YidC family. Type 1 subfamily.</text>
</comment>
<dbReference type="EMBL" id="PQAP01000159">
    <property type="protein sequence ID" value="PWB69937.1"/>
    <property type="molecule type" value="Genomic_DNA"/>
</dbReference>
<dbReference type="InterPro" id="IPR047196">
    <property type="entry name" value="YidC_ALB_C"/>
</dbReference>
<evidence type="ECO:0000256" key="7">
    <source>
        <dbReference type="ARBA" id="ARBA00022927"/>
    </source>
</evidence>
<name>A0A855WX94_9BACT</name>
<dbReference type="CDD" id="cd20070">
    <property type="entry name" value="5TM_YidC_Alb3"/>
    <property type="match status" value="1"/>
</dbReference>
<organism evidence="17 18">
    <name type="scientific">candidate division GN15 bacterium</name>
    <dbReference type="NCBI Taxonomy" id="2072418"/>
    <lineage>
        <taxon>Bacteria</taxon>
        <taxon>candidate division GN15</taxon>
    </lineage>
</organism>
<comment type="subcellular location">
    <subcellularLocation>
        <location evidence="1">Cell inner membrane</location>
        <topology evidence="1">Multi-pass membrane protein</topology>
    </subcellularLocation>
    <subcellularLocation>
        <location evidence="13">Cell membrane</location>
        <topology evidence="13">Multi-pass membrane protein</topology>
    </subcellularLocation>
</comment>
<feature type="domain" description="Membrane insertase YidC N-terminal" evidence="16">
    <location>
        <begin position="83"/>
        <end position="361"/>
    </location>
</feature>
<evidence type="ECO:0000256" key="8">
    <source>
        <dbReference type="ARBA" id="ARBA00022989"/>
    </source>
</evidence>
<dbReference type="NCBIfam" id="TIGR03592">
    <property type="entry name" value="yidC_oxa1_cterm"/>
    <property type="match status" value="1"/>
</dbReference>
<evidence type="ECO:0000256" key="9">
    <source>
        <dbReference type="ARBA" id="ARBA00023136"/>
    </source>
</evidence>
<evidence type="ECO:0000256" key="1">
    <source>
        <dbReference type="ARBA" id="ARBA00004429"/>
    </source>
</evidence>
<evidence type="ECO:0000256" key="4">
    <source>
        <dbReference type="ARBA" id="ARBA00022448"/>
    </source>
</evidence>
<comment type="function">
    <text evidence="13">Required for the insertion and/or proper folding and/or complex formation of integral membrane proteins into the membrane. Involved in integration of membrane proteins that insert both dependently and independently of the Sec translocase complex, as well as at least some lipoproteins. Aids folding of multispanning membrane proteins.</text>
</comment>
<dbReference type="InterPro" id="IPR038221">
    <property type="entry name" value="YidC_periplasmic_sf"/>
</dbReference>
<feature type="transmembrane region" description="Helical" evidence="13">
    <location>
        <begin position="375"/>
        <end position="398"/>
    </location>
</feature>
<dbReference type="PANTHER" id="PTHR12428">
    <property type="entry name" value="OXA1"/>
    <property type="match status" value="1"/>
</dbReference>
<dbReference type="Gene3D" id="2.70.98.90">
    <property type="match status" value="1"/>
</dbReference>
<evidence type="ECO:0000256" key="14">
    <source>
        <dbReference type="SAM" id="MobiDB-lite"/>
    </source>
</evidence>
<keyword evidence="6 13" id="KW-0812">Transmembrane</keyword>
<evidence type="ECO:0000256" key="12">
    <source>
        <dbReference type="ARBA" id="ARBA00033342"/>
    </source>
</evidence>
<sequence>MDKKTLPIIVALILVIIFWWDILGWLGLVKPNVAPPAPAADTTQVAPSDTIKQPAAAPATAPTTDTTQTAAQATETVRSDTVIVRTKVYVLTLSSVGGGPVSIKLNNYAYRDSVHNGEPIEMLPDCQSVVPEATFAAGTFSSSKVAYTCSVAPGTYDATSAPFDIVYTYTAPSGGALIRRYRFSPDQYDYQLVIEVNGREKLGFERQYELIWNDPLGVTEPEPETDYEAMEAVAMMSGSREKLADFEDGKLNQSLTGSTTWAGVRAKYFSAVLIPRNRVADGVFARGSRQKIQLGNRSIEKRQITAGLDLPFELTSTFADTFTVFAGPLDYTLMAGYHVGLQDMLDIGTTPYVGWIIKPFALAIIWLLPKMYVVFPNYGIVIILFALLIKIITLPLSLKQYKSMNAMKELAPKIEEMRKRLKNNPQQLNAETMKLYKEHGVNPLSGCLPLVAQMPLFIAMFSVFRSTILLRGAPFVWPWLDLSRGASGFTDPYIIMVILMVVFQFISQKLTMASNQQNKMLMYMMPLIFGFLFYKLSAGLVLYWTVFSLFSIGDYFIFRRQKNLEVKTV</sequence>
<proteinExistence type="inferred from homology"/>
<evidence type="ECO:0000259" key="16">
    <source>
        <dbReference type="Pfam" id="PF14849"/>
    </source>
</evidence>
<keyword evidence="10 13" id="KW-0143">Chaperone</keyword>
<keyword evidence="9 13" id="KW-0472">Membrane</keyword>
<dbReference type="Proteomes" id="UP000250918">
    <property type="component" value="Unassembled WGS sequence"/>
</dbReference>
<feature type="compositionally biased region" description="Low complexity" evidence="14">
    <location>
        <begin position="39"/>
        <end position="72"/>
    </location>
</feature>
<dbReference type="CDD" id="cd19961">
    <property type="entry name" value="EcYidC-like_peri"/>
    <property type="match status" value="1"/>
</dbReference>
<dbReference type="HAMAP" id="MF_01810">
    <property type="entry name" value="YidC_type1"/>
    <property type="match status" value="1"/>
</dbReference>
<comment type="subunit">
    <text evidence="13">Interacts with the Sec translocase complex via SecD. Specifically interacts with transmembrane segments of nascent integral membrane proteins during membrane integration.</text>
</comment>
<dbReference type="InterPro" id="IPR028053">
    <property type="entry name" value="Membr_insert_YidC_N"/>
</dbReference>
<dbReference type="GO" id="GO:0005886">
    <property type="term" value="C:plasma membrane"/>
    <property type="evidence" value="ECO:0007669"/>
    <property type="project" value="UniProtKB-SubCell"/>
</dbReference>
<dbReference type="GO" id="GO:0051205">
    <property type="term" value="P:protein insertion into membrane"/>
    <property type="evidence" value="ECO:0007669"/>
    <property type="project" value="TreeGrafter"/>
</dbReference>
<keyword evidence="7 13" id="KW-0653">Protein transport</keyword>
<feature type="domain" description="Membrane insertase YidC/Oxa/ALB C-terminal" evidence="15">
    <location>
        <begin position="378"/>
        <end position="559"/>
    </location>
</feature>
<feature type="transmembrane region" description="Helical" evidence="13">
    <location>
        <begin position="6"/>
        <end position="28"/>
    </location>
</feature>
<evidence type="ECO:0000256" key="2">
    <source>
        <dbReference type="ARBA" id="ARBA00010527"/>
    </source>
</evidence>
<accession>A0A855WX94</accession>
<dbReference type="InterPro" id="IPR019998">
    <property type="entry name" value="Membr_insert_YidC"/>
</dbReference>
<dbReference type="PRINTS" id="PR00701">
    <property type="entry name" value="60KDINNERMP"/>
</dbReference>
<dbReference type="PRINTS" id="PR01900">
    <property type="entry name" value="YIDCPROTEIN"/>
</dbReference>
<feature type="region of interest" description="Disordered" evidence="14">
    <location>
        <begin position="37"/>
        <end position="72"/>
    </location>
</feature>
<dbReference type="InterPro" id="IPR028055">
    <property type="entry name" value="YidC/Oxa/ALB_C"/>
</dbReference>
<evidence type="ECO:0000256" key="6">
    <source>
        <dbReference type="ARBA" id="ARBA00022692"/>
    </source>
</evidence>
<keyword evidence="4 13" id="KW-0813">Transport</keyword>
<gene>
    <name evidence="13" type="primary">yidC</name>
    <name evidence="17" type="ORF">C3F09_09870</name>
</gene>